<dbReference type="AlphaFoldDB" id="G9IT27"/>
<evidence type="ECO:0000313" key="9">
    <source>
        <dbReference type="EMBL" id="AET13164.1"/>
    </source>
</evidence>
<geneLocation type="mitochondrion" evidence="9"/>
<sequence>MPQLDLVTFMSQYLWLLIGGSLFFIYFSSVLMFNLVASWQLRSRLSEDNGHKELSREFKYNETLRKMFL</sequence>
<reference evidence="9" key="1">
    <citation type="journal article" date="2012" name="Genome Biol. Evol.">
        <title>Evolution of linear mitochondrial genomes in medusozoan cnidarians.</title>
        <authorList>
            <person name="Kayal E."/>
            <person name="Bentlage B."/>
            <person name="Collins A.G."/>
            <person name="Kayal M."/>
            <person name="Pirro S."/>
            <person name="Lavrov D.V."/>
        </authorList>
    </citation>
    <scope>NUCLEOTIDE SEQUENCE</scope>
</reference>
<evidence type="ECO:0000256" key="7">
    <source>
        <dbReference type="SAM" id="Phobius"/>
    </source>
</evidence>
<keyword evidence="6" id="KW-0066">ATP synthesis</keyword>
<evidence type="ECO:0000259" key="8">
    <source>
        <dbReference type="Pfam" id="PF02326"/>
    </source>
</evidence>
<evidence type="ECO:0000256" key="4">
    <source>
        <dbReference type="ARBA" id="ARBA00023128"/>
    </source>
</evidence>
<proteinExistence type="predicted"/>
<keyword evidence="9" id="KW-0378">Hydrolase</keyword>
<gene>
    <name evidence="9" type="primary">atp8</name>
</gene>
<keyword evidence="4 9" id="KW-0496">Mitochondrion</keyword>
<organism evidence="9">
    <name type="scientific">Chironex fleckeri</name>
    <name type="common">Australian box jellyfish</name>
    <dbReference type="NCBI Taxonomy" id="45396"/>
    <lineage>
        <taxon>Eukaryota</taxon>
        <taxon>Metazoa</taxon>
        <taxon>Cnidaria</taxon>
        <taxon>Cubozoa</taxon>
        <taxon>Chirodropida</taxon>
        <taxon>Chirodropidae</taxon>
        <taxon>Chironex</taxon>
    </lineage>
</organism>
<feature type="transmembrane region" description="Helical" evidence="7">
    <location>
        <begin position="12"/>
        <end position="36"/>
    </location>
</feature>
<name>G9IT27_CHIFL</name>
<dbReference type="GO" id="GO:0016787">
    <property type="term" value="F:hydrolase activity"/>
    <property type="evidence" value="ECO:0007669"/>
    <property type="project" value="UniProtKB-KW"/>
</dbReference>
<keyword evidence="2 7" id="KW-0812">Transmembrane</keyword>
<evidence type="ECO:0000256" key="5">
    <source>
        <dbReference type="ARBA" id="ARBA00023136"/>
    </source>
</evidence>
<feature type="domain" description="ATP synthase YMF19-like N-terminal" evidence="8">
    <location>
        <begin position="2"/>
        <end position="59"/>
    </location>
</feature>
<evidence type="ECO:0000256" key="6">
    <source>
        <dbReference type="ARBA" id="ARBA00023310"/>
    </source>
</evidence>
<dbReference type="Pfam" id="PF02326">
    <property type="entry name" value="YMF19"/>
    <property type="match status" value="1"/>
</dbReference>
<keyword evidence="5 7" id="KW-0472">Membrane</keyword>
<dbReference type="EMBL" id="JN700965">
    <property type="protein sequence ID" value="AET13164.1"/>
    <property type="molecule type" value="Genomic_DNA"/>
</dbReference>
<evidence type="ECO:0000256" key="3">
    <source>
        <dbReference type="ARBA" id="ARBA00022989"/>
    </source>
</evidence>
<dbReference type="GO" id="GO:0031966">
    <property type="term" value="C:mitochondrial membrane"/>
    <property type="evidence" value="ECO:0007669"/>
    <property type="project" value="UniProtKB-SubCell"/>
</dbReference>
<dbReference type="GO" id="GO:0006754">
    <property type="term" value="P:ATP biosynthetic process"/>
    <property type="evidence" value="ECO:0007669"/>
    <property type="project" value="UniProtKB-KW"/>
</dbReference>
<comment type="subcellular location">
    <subcellularLocation>
        <location evidence="1">Mitochondrion membrane</location>
    </subcellularLocation>
</comment>
<accession>G9IT27</accession>
<evidence type="ECO:0000256" key="1">
    <source>
        <dbReference type="ARBA" id="ARBA00004325"/>
    </source>
</evidence>
<dbReference type="EC" id="3.6.3.14" evidence="9"/>
<dbReference type="InterPro" id="IPR003319">
    <property type="entry name" value="YMF19-like_N"/>
</dbReference>
<protein>
    <submittedName>
        <fullName evidence="9">ATP synthase F0 subunit 8</fullName>
        <ecNumber evidence="9">3.6.3.14</ecNumber>
    </submittedName>
</protein>
<keyword evidence="3 7" id="KW-1133">Transmembrane helix</keyword>
<evidence type="ECO:0000256" key="2">
    <source>
        <dbReference type="ARBA" id="ARBA00022692"/>
    </source>
</evidence>